<keyword evidence="1" id="KW-0472">Membrane</keyword>
<name>A0AAD4WTW2_PRUDU</name>
<dbReference type="Proteomes" id="UP001054821">
    <property type="component" value="Chromosome 1"/>
</dbReference>
<feature type="transmembrane region" description="Helical" evidence="1">
    <location>
        <begin position="109"/>
        <end position="128"/>
    </location>
</feature>
<evidence type="ECO:0008006" key="4">
    <source>
        <dbReference type="Google" id="ProtNLM"/>
    </source>
</evidence>
<gene>
    <name evidence="2" type="ORF">L3X38_002375</name>
</gene>
<evidence type="ECO:0000256" key="1">
    <source>
        <dbReference type="SAM" id="Phobius"/>
    </source>
</evidence>
<dbReference type="EMBL" id="JAJFAZ020000001">
    <property type="protein sequence ID" value="KAI5349488.1"/>
    <property type="molecule type" value="Genomic_DNA"/>
</dbReference>
<dbReference type="AlphaFoldDB" id="A0AAD4WTW2"/>
<sequence>MLFFLNSLVGRVQRCAQLAQLFRHVDMEPNSHIVEKRNILLVVVTLVSATLYPVGINPPGLQHCKCITPAWNVKNCGCSALTLLSVLFISLALMLSGNMLIVLVGRNPFAPLVYLLLMGAAIPYWFTLATFLHPLLWFAFMVVCWLPSCYALFLFRLYVTGADPAVPAAPAPAGGGGEIMADGGEIV</sequence>
<keyword evidence="1" id="KW-0812">Transmembrane</keyword>
<organism evidence="2 3">
    <name type="scientific">Prunus dulcis</name>
    <name type="common">Almond</name>
    <name type="synonym">Amygdalus dulcis</name>
    <dbReference type="NCBI Taxonomy" id="3755"/>
    <lineage>
        <taxon>Eukaryota</taxon>
        <taxon>Viridiplantae</taxon>
        <taxon>Streptophyta</taxon>
        <taxon>Embryophyta</taxon>
        <taxon>Tracheophyta</taxon>
        <taxon>Spermatophyta</taxon>
        <taxon>Magnoliopsida</taxon>
        <taxon>eudicotyledons</taxon>
        <taxon>Gunneridae</taxon>
        <taxon>Pentapetalae</taxon>
        <taxon>rosids</taxon>
        <taxon>fabids</taxon>
        <taxon>Rosales</taxon>
        <taxon>Rosaceae</taxon>
        <taxon>Amygdaloideae</taxon>
        <taxon>Amygdaleae</taxon>
        <taxon>Prunus</taxon>
    </lineage>
</organism>
<feature type="transmembrane region" description="Helical" evidence="1">
    <location>
        <begin position="135"/>
        <end position="159"/>
    </location>
</feature>
<proteinExistence type="predicted"/>
<feature type="transmembrane region" description="Helical" evidence="1">
    <location>
        <begin position="78"/>
        <end position="103"/>
    </location>
</feature>
<keyword evidence="1" id="KW-1133">Transmembrane helix</keyword>
<reference evidence="2 3" key="1">
    <citation type="journal article" date="2022" name="G3 (Bethesda)">
        <title>Whole-genome sequence and methylome profiling of the almond [Prunus dulcis (Mill.) D.A. Webb] cultivar 'Nonpareil'.</title>
        <authorList>
            <person name="D'Amico-Willman K.M."/>
            <person name="Ouma W.Z."/>
            <person name="Meulia T."/>
            <person name="Sideli G.M."/>
            <person name="Gradziel T.M."/>
            <person name="Fresnedo-Ramirez J."/>
        </authorList>
    </citation>
    <scope>NUCLEOTIDE SEQUENCE [LARGE SCALE GENOMIC DNA]</scope>
    <source>
        <strain evidence="2">Clone GOH B32 T37-40</strain>
    </source>
</reference>
<keyword evidence="3" id="KW-1185">Reference proteome</keyword>
<evidence type="ECO:0000313" key="3">
    <source>
        <dbReference type="Proteomes" id="UP001054821"/>
    </source>
</evidence>
<accession>A0AAD4WTW2</accession>
<comment type="caution">
    <text evidence="2">The sequence shown here is derived from an EMBL/GenBank/DDBJ whole genome shotgun (WGS) entry which is preliminary data.</text>
</comment>
<feature type="transmembrane region" description="Helical" evidence="1">
    <location>
        <begin position="39"/>
        <end position="57"/>
    </location>
</feature>
<protein>
    <recommendedName>
        <fullName evidence="4">PGG domain-containing protein</fullName>
    </recommendedName>
</protein>
<evidence type="ECO:0000313" key="2">
    <source>
        <dbReference type="EMBL" id="KAI5349488.1"/>
    </source>
</evidence>